<keyword evidence="2" id="KW-1185">Reference proteome</keyword>
<proteinExistence type="predicted"/>
<gene>
    <name evidence="1" type="ORF">AAEO56_16250</name>
</gene>
<reference evidence="1 2" key="1">
    <citation type="submission" date="2024-04" db="EMBL/GenBank/DDBJ databases">
        <title>Flavobacterium sp. DGU11 16S ribosomal RNA gene Genome sequencing and assembly.</title>
        <authorList>
            <person name="Park S."/>
        </authorList>
    </citation>
    <scope>NUCLEOTIDE SEQUENCE [LARGE SCALE GENOMIC DNA]</scope>
    <source>
        <strain evidence="1 2">DGU11</strain>
    </source>
</reference>
<protein>
    <submittedName>
        <fullName evidence="1">DUF1801 domain-containing protein</fullName>
    </submittedName>
</protein>
<evidence type="ECO:0000313" key="1">
    <source>
        <dbReference type="EMBL" id="MEL1245826.1"/>
    </source>
</evidence>
<organism evidence="1 2">
    <name type="scientific">Flavobacterium arundinis</name>
    <dbReference type="NCBI Taxonomy" id="3139143"/>
    <lineage>
        <taxon>Bacteria</taxon>
        <taxon>Pseudomonadati</taxon>
        <taxon>Bacteroidota</taxon>
        <taxon>Flavobacteriia</taxon>
        <taxon>Flavobacteriales</taxon>
        <taxon>Flavobacteriaceae</taxon>
        <taxon>Flavobacterium</taxon>
    </lineage>
</organism>
<comment type="caution">
    <text evidence="1">The sequence shown here is derived from an EMBL/GenBank/DDBJ whole genome shotgun (WGS) entry which is preliminary data.</text>
</comment>
<evidence type="ECO:0000313" key="2">
    <source>
        <dbReference type="Proteomes" id="UP001464555"/>
    </source>
</evidence>
<dbReference type="EMBL" id="JBBYHR010000010">
    <property type="protein sequence ID" value="MEL1245826.1"/>
    <property type="molecule type" value="Genomic_DNA"/>
</dbReference>
<dbReference type="Proteomes" id="UP001464555">
    <property type="component" value="Unassembled WGS sequence"/>
</dbReference>
<dbReference type="RefSeq" id="WP_341698123.1">
    <property type="nucleotide sequence ID" value="NZ_JBBYHR010000010.1"/>
</dbReference>
<accession>A0ABU9I076</accession>
<name>A0ABU9I076_9FLAO</name>
<sequence length="128" mass="14038">MQQLHERILHIAPEATLSFLDGRNEEGKVVTNPNIGYGAYTMKYTDGSTREFYRVGLSATSTGISVYIMGLEDKKYLAETYGATIGKAKVTGYCIAFKKLADINVEVLMEAVKRPLTPEGGTPIVTEL</sequence>